<keyword evidence="1" id="KW-0812">Transmembrane</keyword>
<proteinExistence type="predicted"/>
<name>C5MJ13_CANTT</name>
<keyword evidence="1" id="KW-1133">Transmembrane helix</keyword>
<dbReference type="Proteomes" id="UP000002037">
    <property type="component" value="Unassembled WGS sequence"/>
</dbReference>
<feature type="transmembrane region" description="Helical" evidence="1">
    <location>
        <begin position="12"/>
        <end position="35"/>
    </location>
</feature>
<organism evidence="2 3">
    <name type="scientific">Candida tropicalis (strain ATCC MYA-3404 / T1)</name>
    <name type="common">Yeast</name>
    <dbReference type="NCBI Taxonomy" id="294747"/>
    <lineage>
        <taxon>Eukaryota</taxon>
        <taxon>Fungi</taxon>
        <taxon>Dikarya</taxon>
        <taxon>Ascomycota</taxon>
        <taxon>Saccharomycotina</taxon>
        <taxon>Pichiomycetes</taxon>
        <taxon>Debaryomycetaceae</taxon>
        <taxon>Candida/Lodderomyces clade</taxon>
        <taxon>Candida</taxon>
    </lineage>
</organism>
<dbReference type="OrthoDB" id="10622755at2759"/>
<evidence type="ECO:0000313" key="2">
    <source>
        <dbReference type="EMBL" id="EER30272.1"/>
    </source>
</evidence>
<dbReference type="EMBL" id="GG692405">
    <property type="protein sequence ID" value="EER30272.1"/>
    <property type="molecule type" value="Genomic_DNA"/>
</dbReference>
<sequence length="205" mass="23122">MTVDPNKGAKIFFSILFRVVFLGWPGVAGIAIGAIDLRNTLLLEKYYGSRYYLSSIKGVEIYCVVLYSLVVSNTLFVMVLLPIFRNMMIPAVLFIIDFLLFATNIGYIVYLAYYGYIYGLGFRLAISGTVIGLWIIIVSLFGSVIPLNKEKGFSGLFKPQRYYYGCLFAELPITPNLDVYPPNHGTVQYQQEESPHKNEPDKVVP</sequence>
<feature type="transmembrane region" description="Helical" evidence="1">
    <location>
        <begin position="91"/>
        <end position="113"/>
    </location>
</feature>
<reference evidence="2 3" key="1">
    <citation type="journal article" date="2009" name="Nature">
        <title>Evolution of pathogenicity and sexual reproduction in eight Candida genomes.</title>
        <authorList>
            <person name="Butler G."/>
            <person name="Rasmussen M.D."/>
            <person name="Lin M.F."/>
            <person name="Santos M.A."/>
            <person name="Sakthikumar S."/>
            <person name="Munro C.A."/>
            <person name="Rheinbay E."/>
            <person name="Grabherr M."/>
            <person name="Forche A."/>
            <person name="Reedy J.L."/>
            <person name="Agrafioti I."/>
            <person name="Arnaud M.B."/>
            <person name="Bates S."/>
            <person name="Brown A.J."/>
            <person name="Brunke S."/>
            <person name="Costanzo M.C."/>
            <person name="Fitzpatrick D.A."/>
            <person name="de Groot P.W."/>
            <person name="Harris D."/>
            <person name="Hoyer L.L."/>
            <person name="Hube B."/>
            <person name="Klis F.M."/>
            <person name="Kodira C."/>
            <person name="Lennard N."/>
            <person name="Logue M.E."/>
            <person name="Martin R."/>
            <person name="Neiman A.M."/>
            <person name="Nikolaou E."/>
            <person name="Quail M.A."/>
            <person name="Quinn J."/>
            <person name="Santos M.C."/>
            <person name="Schmitzberger F.F."/>
            <person name="Sherlock G."/>
            <person name="Shah P."/>
            <person name="Silverstein K.A."/>
            <person name="Skrzypek M.S."/>
            <person name="Soll D."/>
            <person name="Staggs R."/>
            <person name="Stansfield I."/>
            <person name="Stumpf M.P."/>
            <person name="Sudbery P.E."/>
            <person name="Srikantha T."/>
            <person name="Zeng Q."/>
            <person name="Berman J."/>
            <person name="Berriman M."/>
            <person name="Heitman J."/>
            <person name="Gow N.A."/>
            <person name="Lorenz M.C."/>
            <person name="Birren B.W."/>
            <person name="Kellis M."/>
            <person name="Cuomo C.A."/>
        </authorList>
    </citation>
    <scope>NUCLEOTIDE SEQUENCE [LARGE SCALE GENOMIC DNA]</scope>
    <source>
        <strain evidence="3">ATCC MYA-3404 / T1</strain>
    </source>
</reference>
<dbReference type="AlphaFoldDB" id="C5MJ13"/>
<evidence type="ECO:0000256" key="1">
    <source>
        <dbReference type="SAM" id="Phobius"/>
    </source>
</evidence>
<keyword evidence="3" id="KW-1185">Reference proteome</keyword>
<dbReference type="HOGENOM" id="CLU_1272120_0_0_1"/>
<dbReference type="RefSeq" id="XP_002546578.1">
    <property type="nucleotide sequence ID" value="XM_002546532.1"/>
</dbReference>
<gene>
    <name evidence="2" type="ORF">CTRG_06056</name>
</gene>
<dbReference type="GeneID" id="8298705"/>
<protein>
    <submittedName>
        <fullName evidence="2">Uncharacterized protein</fullName>
    </submittedName>
</protein>
<dbReference type="KEGG" id="ctp:CTRG_06056"/>
<accession>C5MJ13</accession>
<feature type="transmembrane region" description="Helical" evidence="1">
    <location>
        <begin position="125"/>
        <end position="147"/>
    </location>
</feature>
<evidence type="ECO:0000313" key="3">
    <source>
        <dbReference type="Proteomes" id="UP000002037"/>
    </source>
</evidence>
<keyword evidence="1" id="KW-0472">Membrane</keyword>
<feature type="transmembrane region" description="Helical" evidence="1">
    <location>
        <begin position="59"/>
        <end position="84"/>
    </location>
</feature>
<dbReference type="VEuPathDB" id="FungiDB:CTRG_06056"/>